<dbReference type="PROSITE" id="PS50916">
    <property type="entry name" value="RABBD"/>
    <property type="match status" value="1"/>
</dbReference>
<dbReference type="GO" id="GO:0008270">
    <property type="term" value="F:zinc ion binding"/>
    <property type="evidence" value="ECO:0007669"/>
    <property type="project" value="UniProtKB-KW"/>
</dbReference>
<gene>
    <name evidence="7" type="ORF">OJAV_G00210250</name>
</gene>
<protein>
    <recommendedName>
        <fullName evidence="6">RabBD domain-containing protein</fullName>
    </recommendedName>
</protein>
<dbReference type="AlphaFoldDB" id="A0A3S2M213"/>
<feature type="region of interest" description="Disordered" evidence="5">
    <location>
        <begin position="597"/>
        <end position="617"/>
    </location>
</feature>
<evidence type="ECO:0000256" key="4">
    <source>
        <dbReference type="SAM" id="Coils"/>
    </source>
</evidence>
<dbReference type="Proteomes" id="UP000283210">
    <property type="component" value="Chromosome 21"/>
</dbReference>
<feature type="compositionally biased region" description="Basic and acidic residues" evidence="5">
    <location>
        <begin position="305"/>
        <end position="320"/>
    </location>
</feature>
<dbReference type="InterPro" id="IPR051745">
    <property type="entry name" value="Intracell_Transport_Effector"/>
</dbReference>
<feature type="compositionally biased region" description="Polar residues" evidence="5">
    <location>
        <begin position="446"/>
        <end position="456"/>
    </location>
</feature>
<feature type="compositionally biased region" description="Low complexity" evidence="5">
    <location>
        <begin position="322"/>
        <end position="337"/>
    </location>
</feature>
<dbReference type="GO" id="GO:0017022">
    <property type="term" value="F:myosin binding"/>
    <property type="evidence" value="ECO:0007669"/>
    <property type="project" value="TreeGrafter"/>
</dbReference>
<organism evidence="7 8">
    <name type="scientific">Oryzias javanicus</name>
    <name type="common">Javanese ricefish</name>
    <name type="synonym">Aplocheilus javanicus</name>
    <dbReference type="NCBI Taxonomy" id="123683"/>
    <lineage>
        <taxon>Eukaryota</taxon>
        <taxon>Metazoa</taxon>
        <taxon>Chordata</taxon>
        <taxon>Craniata</taxon>
        <taxon>Vertebrata</taxon>
        <taxon>Euteleostomi</taxon>
        <taxon>Actinopterygii</taxon>
        <taxon>Neopterygii</taxon>
        <taxon>Teleostei</taxon>
        <taxon>Neoteleostei</taxon>
        <taxon>Acanthomorphata</taxon>
        <taxon>Ovalentaria</taxon>
        <taxon>Atherinomorphae</taxon>
        <taxon>Beloniformes</taxon>
        <taxon>Adrianichthyidae</taxon>
        <taxon>Oryziinae</taxon>
        <taxon>Oryzias</taxon>
    </lineage>
</organism>
<dbReference type="FunFam" id="3.30.40.10:FF:000018">
    <property type="entry name" value="Synaptotagmin-like 5, isoform CRA_a"/>
    <property type="match status" value="1"/>
</dbReference>
<dbReference type="InterPro" id="IPR006788">
    <property type="entry name" value="Myrip/Melanophilin"/>
</dbReference>
<dbReference type="OrthoDB" id="10072397at2759"/>
<dbReference type="GO" id="GO:0006886">
    <property type="term" value="P:intracellular protein transport"/>
    <property type="evidence" value="ECO:0007669"/>
    <property type="project" value="InterPro"/>
</dbReference>
<keyword evidence="4" id="KW-0175">Coiled coil</keyword>
<name>A0A3S2M213_ORYJA</name>
<evidence type="ECO:0000256" key="5">
    <source>
        <dbReference type="SAM" id="MobiDB-lite"/>
    </source>
</evidence>
<dbReference type="Gene3D" id="3.30.40.10">
    <property type="entry name" value="Zinc/RING finger domain, C3HC4 (zinc finger)"/>
    <property type="match status" value="1"/>
</dbReference>
<dbReference type="EMBL" id="CM012457">
    <property type="protein sequence ID" value="RVE58526.1"/>
    <property type="molecule type" value="Genomic_DNA"/>
</dbReference>
<feature type="region of interest" description="Disordered" evidence="5">
    <location>
        <begin position="304"/>
        <end position="342"/>
    </location>
</feature>
<evidence type="ECO:0000256" key="1">
    <source>
        <dbReference type="ARBA" id="ARBA00022723"/>
    </source>
</evidence>
<dbReference type="InterPro" id="IPR041282">
    <property type="entry name" value="FYVE_2"/>
</dbReference>
<keyword evidence="2" id="KW-0863">Zinc-finger</keyword>
<keyword evidence="1" id="KW-0479">Metal-binding</keyword>
<keyword evidence="8" id="KW-1185">Reference proteome</keyword>
<dbReference type="PANTHER" id="PTHR14555">
    <property type="entry name" value="MYELIN-ASSOCIATED OLIGODENDROCYTIC BASIC PROTEIN MOBP -RELATED"/>
    <property type="match status" value="1"/>
</dbReference>
<reference evidence="7 8" key="1">
    <citation type="submission" date="2018-11" db="EMBL/GenBank/DDBJ databases">
        <authorList>
            <person name="Lopez-Roques C."/>
            <person name="Donnadieu C."/>
            <person name="Bouchez O."/>
            <person name="Klopp C."/>
            <person name="Cabau C."/>
            <person name="Zahm M."/>
        </authorList>
    </citation>
    <scope>NUCLEOTIDE SEQUENCE [LARGE SCALE GENOMIC DNA]</scope>
    <source>
        <strain evidence="7">RS831</strain>
        <tissue evidence="7">Whole body</tissue>
    </source>
</reference>
<proteinExistence type="predicted"/>
<feature type="region of interest" description="Disordered" evidence="5">
    <location>
        <begin position="412"/>
        <end position="511"/>
    </location>
</feature>
<dbReference type="InterPro" id="IPR011011">
    <property type="entry name" value="Znf_FYVE_PHD"/>
</dbReference>
<reference evidence="7 8" key="2">
    <citation type="submission" date="2019-01" db="EMBL/GenBank/DDBJ databases">
        <title>A chromosome length genome reference of the Java medaka (oryzias javanicus).</title>
        <authorList>
            <person name="Herpin A."/>
            <person name="Takehana Y."/>
            <person name="Naruse K."/>
            <person name="Ansai S."/>
            <person name="Kawaguchi M."/>
        </authorList>
    </citation>
    <scope>NUCLEOTIDE SEQUENCE [LARGE SCALE GENOMIC DNA]</scope>
    <source>
        <strain evidence="7">RS831</strain>
        <tissue evidence="7">Whole body</tissue>
    </source>
</reference>
<dbReference type="GO" id="GO:0031267">
    <property type="term" value="F:small GTPase binding"/>
    <property type="evidence" value="ECO:0007669"/>
    <property type="project" value="InterPro"/>
</dbReference>
<dbReference type="SUPFAM" id="SSF57903">
    <property type="entry name" value="FYVE/PHD zinc finger"/>
    <property type="match status" value="1"/>
</dbReference>
<evidence type="ECO:0000313" key="7">
    <source>
        <dbReference type="EMBL" id="RVE58526.1"/>
    </source>
</evidence>
<dbReference type="PANTHER" id="PTHR14555:SF1">
    <property type="entry name" value="MELANOPHILIN"/>
    <property type="match status" value="1"/>
</dbReference>
<sequence length="617" mass="69780">MKRTNRVGGRCWNSSCHWGFQQLLLVRLDQLQGKLPSGCRATPEQEVSQLPDISLRMLGTATGKKLDLSKLTDEEAKHVWEVIQRDFDLRKKEEDRLGELKTKIEREDIKRQLLGNRTSLTESHCIRCLQAFKFLVNIKLQCLDCQLYVCRSCSHFSKSEQGWVCDPCHMTRVLKIGTLEWYHKTVQARFRRFGSAKVMHSLFKRLSGKHSSSQSDFGEIPDYDTQSMPDVYSMYDEPSADAADLQHFTLMKKTKRRLTVDPLDFMPGRDHGSRRLEDQALHEVVHVDVPDMAVVFRQIVQNQRKSPDMEIPPQHDDFVENRSVPSRSASRLSYSSCGSGGATGTRMCSSFLPELDGSEPEDNFCQQFPMYQCSSHTSEESLSAAPQIMDLNQRLSAIETLLNRLELKVTSVSHKENQQPTPPRVSPPPQLEDVDSEEQQLRQKLHQMTNNISDHSLTSDDEESFRPLSPPEMPAWRSPQGDGKPSRTPTRPSSRTSIVNSKPEEEQTAAQKICCPTDSDEKKELPLQEMLVSSFKGSTALLVELEDKVAQAAASVQSAETEVSSIENRIAALNATGVPVEKRKRSAVPIQERRLSHNFPSKSGNDAGLMRRRLSVM</sequence>
<dbReference type="InterPro" id="IPR013083">
    <property type="entry name" value="Znf_RING/FYVE/PHD"/>
</dbReference>
<feature type="domain" description="RabBD" evidence="6">
    <location>
        <begin position="65"/>
        <end position="185"/>
    </location>
</feature>
<feature type="compositionally biased region" description="Pro residues" evidence="5">
    <location>
        <begin position="420"/>
        <end position="430"/>
    </location>
</feature>
<evidence type="ECO:0000259" key="6">
    <source>
        <dbReference type="PROSITE" id="PS50916"/>
    </source>
</evidence>
<feature type="coiled-coil region" evidence="4">
    <location>
        <begin position="542"/>
        <end position="576"/>
    </location>
</feature>
<evidence type="ECO:0000313" key="8">
    <source>
        <dbReference type="Proteomes" id="UP000283210"/>
    </source>
</evidence>
<evidence type="ECO:0000256" key="2">
    <source>
        <dbReference type="ARBA" id="ARBA00022771"/>
    </source>
</evidence>
<dbReference type="GO" id="GO:0030864">
    <property type="term" value="C:cortical actin cytoskeleton"/>
    <property type="evidence" value="ECO:0007669"/>
    <property type="project" value="TreeGrafter"/>
</dbReference>
<accession>A0A3S2M213</accession>
<dbReference type="CDD" id="cd15752">
    <property type="entry name" value="FYVE_SlaC2-a"/>
    <property type="match status" value="1"/>
</dbReference>
<evidence type="ECO:0000256" key="3">
    <source>
        <dbReference type="ARBA" id="ARBA00022833"/>
    </source>
</evidence>
<dbReference type="InterPro" id="IPR037442">
    <property type="entry name" value="Melanophilin_FYVE-rel_dom"/>
</dbReference>
<feature type="compositionally biased region" description="Low complexity" evidence="5">
    <location>
        <begin position="486"/>
        <end position="497"/>
    </location>
</feature>
<dbReference type="GO" id="GO:0003779">
    <property type="term" value="F:actin binding"/>
    <property type="evidence" value="ECO:0007669"/>
    <property type="project" value="TreeGrafter"/>
</dbReference>
<dbReference type="Pfam" id="PF02318">
    <property type="entry name" value="FYVE_2"/>
    <property type="match status" value="1"/>
</dbReference>
<dbReference type="InterPro" id="IPR010911">
    <property type="entry name" value="Rab_BD"/>
</dbReference>
<keyword evidence="3" id="KW-0862">Zinc</keyword>
<dbReference type="Pfam" id="PF04698">
    <property type="entry name" value="Rab_eff_C"/>
    <property type="match status" value="1"/>
</dbReference>